<keyword evidence="2" id="KW-0378">Hydrolase</keyword>
<dbReference type="EMBL" id="KK583280">
    <property type="protein sequence ID" value="KDO21821.1"/>
    <property type="molecule type" value="Genomic_DNA"/>
</dbReference>
<evidence type="ECO:0000256" key="3">
    <source>
        <dbReference type="SAM" id="SignalP"/>
    </source>
</evidence>
<dbReference type="Proteomes" id="UP000030745">
    <property type="component" value="Unassembled WGS sequence"/>
</dbReference>
<dbReference type="RefSeq" id="XP_012207498.1">
    <property type="nucleotide sequence ID" value="XM_012352108.1"/>
</dbReference>
<accession>A0A067C5K0</accession>
<protein>
    <recommendedName>
        <fullName evidence="4">AB hydrolase-1 domain-containing protein</fullName>
    </recommendedName>
</protein>
<comment type="similarity">
    <text evidence="1">Belongs to the peptidase S33 family.</text>
</comment>
<feature type="chain" id="PRO_5001638207" description="AB hydrolase-1 domain-containing protein" evidence="3">
    <location>
        <begin position="17"/>
        <end position="522"/>
    </location>
</feature>
<evidence type="ECO:0000259" key="4">
    <source>
        <dbReference type="Pfam" id="PF00561"/>
    </source>
</evidence>
<dbReference type="OrthoDB" id="425534at2759"/>
<evidence type="ECO:0000256" key="2">
    <source>
        <dbReference type="ARBA" id="ARBA00022801"/>
    </source>
</evidence>
<dbReference type="InterPro" id="IPR029058">
    <property type="entry name" value="AB_hydrolase_fold"/>
</dbReference>
<dbReference type="VEuPathDB" id="FungiDB:SPRG_12638"/>
<dbReference type="PANTHER" id="PTHR43248">
    <property type="entry name" value="2-SUCCINYL-6-HYDROXY-2,4-CYCLOHEXADIENE-1-CARBOXYLATE SYNTHASE"/>
    <property type="match status" value="1"/>
</dbReference>
<dbReference type="PANTHER" id="PTHR43248:SF25">
    <property type="entry name" value="AB HYDROLASE-1 DOMAIN-CONTAINING PROTEIN-RELATED"/>
    <property type="match status" value="1"/>
</dbReference>
<evidence type="ECO:0000313" key="6">
    <source>
        <dbReference type="Proteomes" id="UP000030745"/>
    </source>
</evidence>
<dbReference type="GeneID" id="24134581"/>
<dbReference type="Pfam" id="PF00561">
    <property type="entry name" value="Abhydrolase_1"/>
    <property type="match status" value="1"/>
</dbReference>
<dbReference type="InterPro" id="IPR051601">
    <property type="entry name" value="Serine_prot/Carboxylest_S33"/>
</dbReference>
<dbReference type="Gene3D" id="3.40.50.1820">
    <property type="entry name" value="alpha/beta hydrolase"/>
    <property type="match status" value="1"/>
</dbReference>
<dbReference type="KEGG" id="spar:SPRG_12638"/>
<sequence>MARLLTLATVLASALSADPFNWRPCPGVADPQVQCGSLDVPLNYKDPSNPATIAIAVRRYRSSAAPPLGTILVNPGGLGVGGSQFANAQMAFILGGGYDVLGFDPRGLGASREVKCSRDGATAAKQVADLRKLLDPFDGEFTDAQFHHFAAQYALAPARCKRYNSNYLPYLSTAFVARDMDRIRAALNQDLMHYYGVSYGTVLGVIYANLFPSHVGRIVLDSVVDPSVYTGATPKLLATAIADMETIFEAFGAECEAAGPAQRPYVAKKLRALFASTDVNPLIVSGGDDVTLVTGRDLRTAMLPPMYAPSLWPSFATYAAAAMQGNVSGVPSENVCIVDASSSRLANMGYSMYLAHDGDLRASAAATWAHGLRAAKKASPLFGPMWFSLGLPAKAWTTLPVERYAGPWNARLKNKILILNNELDPVTPLRSAKHTTELLGSRNAVLVTRQGYGHGAAFSQPSKCIHDVVVGFLNNGTYPRVKHCNVDTSPFALPQARSALDDELIAATEAVSADIVEVMRLL</sequence>
<name>A0A067C5K0_SAPPC</name>
<dbReference type="InterPro" id="IPR000073">
    <property type="entry name" value="AB_hydrolase_1"/>
</dbReference>
<proteinExistence type="inferred from homology"/>
<reference evidence="5 6" key="1">
    <citation type="journal article" date="2013" name="PLoS Genet.">
        <title>Distinctive expansion of potential virulence genes in the genome of the oomycete fish pathogen Saprolegnia parasitica.</title>
        <authorList>
            <person name="Jiang R.H."/>
            <person name="de Bruijn I."/>
            <person name="Haas B.J."/>
            <person name="Belmonte R."/>
            <person name="Lobach L."/>
            <person name="Christie J."/>
            <person name="van den Ackerveken G."/>
            <person name="Bottin A."/>
            <person name="Bulone V."/>
            <person name="Diaz-Moreno S.M."/>
            <person name="Dumas B."/>
            <person name="Fan L."/>
            <person name="Gaulin E."/>
            <person name="Govers F."/>
            <person name="Grenville-Briggs L.J."/>
            <person name="Horner N.R."/>
            <person name="Levin J.Z."/>
            <person name="Mammella M."/>
            <person name="Meijer H.J."/>
            <person name="Morris P."/>
            <person name="Nusbaum C."/>
            <person name="Oome S."/>
            <person name="Phillips A.J."/>
            <person name="van Rooyen D."/>
            <person name="Rzeszutek E."/>
            <person name="Saraiva M."/>
            <person name="Secombes C.J."/>
            <person name="Seidl M.F."/>
            <person name="Snel B."/>
            <person name="Stassen J.H."/>
            <person name="Sykes S."/>
            <person name="Tripathy S."/>
            <person name="van den Berg H."/>
            <person name="Vega-Arreguin J.C."/>
            <person name="Wawra S."/>
            <person name="Young S.K."/>
            <person name="Zeng Q."/>
            <person name="Dieguez-Uribeondo J."/>
            <person name="Russ C."/>
            <person name="Tyler B.M."/>
            <person name="van West P."/>
        </authorList>
    </citation>
    <scope>NUCLEOTIDE SEQUENCE [LARGE SCALE GENOMIC DNA]</scope>
    <source>
        <strain evidence="5 6">CBS 223.65</strain>
    </source>
</reference>
<feature type="domain" description="AB hydrolase-1" evidence="4">
    <location>
        <begin position="70"/>
        <end position="456"/>
    </location>
</feature>
<keyword evidence="6" id="KW-1185">Reference proteome</keyword>
<evidence type="ECO:0000313" key="5">
    <source>
        <dbReference type="EMBL" id="KDO21821.1"/>
    </source>
</evidence>
<evidence type="ECO:0000256" key="1">
    <source>
        <dbReference type="ARBA" id="ARBA00010088"/>
    </source>
</evidence>
<feature type="signal peptide" evidence="3">
    <location>
        <begin position="1"/>
        <end position="16"/>
    </location>
</feature>
<gene>
    <name evidence="5" type="ORF">SPRG_12638</name>
</gene>
<dbReference type="AlphaFoldDB" id="A0A067C5K0"/>
<dbReference type="SUPFAM" id="SSF53474">
    <property type="entry name" value="alpha/beta-Hydrolases"/>
    <property type="match status" value="1"/>
</dbReference>
<keyword evidence="3" id="KW-0732">Signal</keyword>
<organism evidence="5 6">
    <name type="scientific">Saprolegnia parasitica (strain CBS 223.65)</name>
    <dbReference type="NCBI Taxonomy" id="695850"/>
    <lineage>
        <taxon>Eukaryota</taxon>
        <taxon>Sar</taxon>
        <taxon>Stramenopiles</taxon>
        <taxon>Oomycota</taxon>
        <taxon>Saprolegniomycetes</taxon>
        <taxon>Saprolegniales</taxon>
        <taxon>Saprolegniaceae</taxon>
        <taxon>Saprolegnia</taxon>
    </lineage>
</organism>
<dbReference type="STRING" id="695850.A0A067C5K0"/>
<dbReference type="GO" id="GO:0016787">
    <property type="term" value="F:hydrolase activity"/>
    <property type="evidence" value="ECO:0007669"/>
    <property type="project" value="UniProtKB-KW"/>
</dbReference>